<dbReference type="EMBL" id="KL648592">
    <property type="protein sequence ID" value="KEY68042.1"/>
    <property type="molecule type" value="Genomic_DNA"/>
</dbReference>
<accession>A0A084ARW3</accession>
<dbReference type="PROSITE" id="PS50181">
    <property type="entry name" value="FBOX"/>
    <property type="match status" value="1"/>
</dbReference>
<evidence type="ECO:0000313" key="4">
    <source>
        <dbReference type="Proteomes" id="UP000028045"/>
    </source>
</evidence>
<dbReference type="AlphaFoldDB" id="A0A084ARW3"/>
<feature type="region of interest" description="Disordered" evidence="1">
    <location>
        <begin position="487"/>
        <end position="518"/>
    </location>
</feature>
<feature type="compositionally biased region" description="Acidic residues" evidence="1">
    <location>
        <begin position="495"/>
        <end position="512"/>
    </location>
</feature>
<dbReference type="SUPFAM" id="SSF81383">
    <property type="entry name" value="F-box domain"/>
    <property type="match status" value="1"/>
</dbReference>
<feature type="region of interest" description="Disordered" evidence="1">
    <location>
        <begin position="329"/>
        <end position="349"/>
    </location>
</feature>
<evidence type="ECO:0000259" key="2">
    <source>
        <dbReference type="PROSITE" id="PS50181"/>
    </source>
</evidence>
<dbReference type="Proteomes" id="UP000028045">
    <property type="component" value="Unassembled WGS sequence"/>
</dbReference>
<dbReference type="HOGENOM" id="CLU_034964_0_0_1"/>
<feature type="domain" description="F-box" evidence="2">
    <location>
        <begin position="20"/>
        <end position="68"/>
    </location>
</feature>
<evidence type="ECO:0000256" key="1">
    <source>
        <dbReference type="SAM" id="MobiDB-lite"/>
    </source>
</evidence>
<name>A0A084ARW3_STACB</name>
<organism evidence="3 4">
    <name type="scientific">Stachybotrys chartarum (strain CBS 109288 / IBT 7711)</name>
    <name type="common">Toxic black mold</name>
    <name type="synonym">Stilbospora chartarum</name>
    <dbReference type="NCBI Taxonomy" id="1280523"/>
    <lineage>
        <taxon>Eukaryota</taxon>
        <taxon>Fungi</taxon>
        <taxon>Dikarya</taxon>
        <taxon>Ascomycota</taxon>
        <taxon>Pezizomycotina</taxon>
        <taxon>Sordariomycetes</taxon>
        <taxon>Hypocreomycetidae</taxon>
        <taxon>Hypocreales</taxon>
        <taxon>Stachybotryaceae</taxon>
        <taxon>Stachybotrys</taxon>
    </lineage>
</organism>
<proteinExistence type="predicted"/>
<sequence>MAATADPAAGSDKVLRSQSSPPIAKIPLEVLQRISYFLKTRDLGTLRLTCRSIEQALYQPFVREFFTIKQFMFMGDSLQALVDISKSRMSHHLKCVSFGLECFPNDMNRSLADPDKERHYREVFSDTFVMLSTGQHVDMLVEAFTNLPNLEGIIVRDLNSRRRYRDGPNAEWTSYCAPTLFSSTGFRLNAEAGGGWHMSSPRTFGNQVFSSIFYALAKGGVRIKSFENMCTFRTQIQDFAFELPRSHRAEFIKVLQGLEKLYVAIDFGWRNWQGHNTHSTDPRLKLDTKLRKFLSYCTNLKALRINETECCDAHLLQFLTWLATPVKSAQSSPDSPQAEQQCSSTQQPMIGSTPPIALPRLEKLSLGCMSLPAPLLHAVIRKFAPQLKSIELHRVVLLQPRSDDGDYSIVDDLPPKVILWVDFLKRLQRTPELELEHIKISCPKQTWIATGDSMQVRFDGKDAMREYRGSDWKHFLKEITPGMEGMWPSIRRQEEVEEDEEDDMDEEDDGDEDHSSFNSEVENYDWGFLDDGNEVLGIIMEMEEGGDFILN</sequence>
<keyword evidence="4" id="KW-1185">Reference proteome</keyword>
<reference evidence="3 4" key="1">
    <citation type="journal article" date="2014" name="BMC Genomics">
        <title>Comparative genome sequencing reveals chemotype-specific gene clusters in the toxigenic black mold Stachybotrys.</title>
        <authorList>
            <person name="Semeiks J."/>
            <person name="Borek D."/>
            <person name="Otwinowski Z."/>
            <person name="Grishin N.V."/>
        </authorList>
    </citation>
    <scope>NUCLEOTIDE SEQUENCE [LARGE SCALE GENOMIC DNA]</scope>
    <source>
        <strain evidence="4">CBS 109288 / IBT 7711</strain>
    </source>
</reference>
<dbReference type="InterPro" id="IPR036047">
    <property type="entry name" value="F-box-like_dom_sf"/>
</dbReference>
<dbReference type="InterPro" id="IPR001810">
    <property type="entry name" value="F-box_dom"/>
</dbReference>
<evidence type="ECO:0000313" key="3">
    <source>
        <dbReference type="EMBL" id="KEY68042.1"/>
    </source>
</evidence>
<dbReference type="OrthoDB" id="5279008at2759"/>
<gene>
    <name evidence="3" type="ORF">S7711_06953</name>
</gene>
<protein>
    <recommendedName>
        <fullName evidence="2">F-box domain-containing protein</fullName>
    </recommendedName>
</protein>